<protein>
    <submittedName>
        <fullName evidence="3">Uncharacterized protein</fullName>
    </submittedName>
</protein>
<name>A0A1L7UFI4_FUSMA</name>
<accession>A0A1L7UFI4</accession>
<evidence type="ECO:0000256" key="2">
    <source>
        <dbReference type="SAM" id="Phobius"/>
    </source>
</evidence>
<feature type="region of interest" description="Disordered" evidence="1">
    <location>
        <begin position="77"/>
        <end position="108"/>
    </location>
</feature>
<dbReference type="RefSeq" id="XP_041689823.1">
    <property type="nucleotide sequence ID" value="XM_041824331.1"/>
</dbReference>
<evidence type="ECO:0000313" key="4">
    <source>
        <dbReference type="Proteomes" id="UP000184255"/>
    </source>
</evidence>
<keyword evidence="4" id="KW-1185">Reference proteome</keyword>
<feature type="transmembrane region" description="Helical" evidence="2">
    <location>
        <begin position="29"/>
        <end position="53"/>
    </location>
</feature>
<evidence type="ECO:0000313" key="3">
    <source>
        <dbReference type="EMBL" id="CVL06291.1"/>
    </source>
</evidence>
<dbReference type="VEuPathDB" id="FungiDB:FMAN_03772"/>
<organism evidence="3 4">
    <name type="scientific">Fusarium mangiferae</name>
    <name type="common">Mango malformation disease fungus</name>
    <dbReference type="NCBI Taxonomy" id="192010"/>
    <lineage>
        <taxon>Eukaryota</taxon>
        <taxon>Fungi</taxon>
        <taxon>Dikarya</taxon>
        <taxon>Ascomycota</taxon>
        <taxon>Pezizomycotina</taxon>
        <taxon>Sordariomycetes</taxon>
        <taxon>Hypocreomycetidae</taxon>
        <taxon>Hypocreales</taxon>
        <taxon>Nectriaceae</taxon>
        <taxon>Fusarium</taxon>
        <taxon>Fusarium fujikuroi species complex</taxon>
    </lineage>
</organism>
<keyword evidence="2" id="KW-1133">Transmembrane helix</keyword>
<comment type="caution">
    <text evidence="3">The sequence shown here is derived from an EMBL/GenBank/DDBJ whole genome shotgun (WGS) entry which is preliminary data.</text>
</comment>
<gene>
    <name evidence="3" type="ORF">FMAN_03772</name>
</gene>
<proteinExistence type="predicted"/>
<dbReference type="EMBL" id="FCQH01000017">
    <property type="protein sequence ID" value="CVL06291.1"/>
    <property type="molecule type" value="Genomic_DNA"/>
</dbReference>
<sequence length="108" mass="12158">MLRYVSGPILAIIFSLAYPSFEEVKNDPLYILGFIVAHLLLVLLVWCMSVFAFPRWFNVFIVPERRDDWKQPYAPNVLRGTTEGEDATKAETGMSSGDASMSKKGVKV</sequence>
<keyword evidence="2" id="KW-0472">Membrane</keyword>
<evidence type="ECO:0000256" key="1">
    <source>
        <dbReference type="SAM" id="MobiDB-lite"/>
    </source>
</evidence>
<dbReference type="AlphaFoldDB" id="A0A1L7UFI4"/>
<keyword evidence="2" id="KW-0812">Transmembrane</keyword>
<dbReference type="GeneID" id="65083043"/>
<reference evidence="4" key="1">
    <citation type="journal article" date="2016" name="Genome Biol. Evol.">
        <title>Comparative 'omics' of the Fusarium fujikuroi species complex highlights differences in genetic potential and metabolite synthesis.</title>
        <authorList>
            <person name="Niehaus E.-M."/>
            <person name="Muensterkoetter M."/>
            <person name="Proctor R.H."/>
            <person name="Brown D.W."/>
            <person name="Sharon A."/>
            <person name="Idan Y."/>
            <person name="Oren-Young L."/>
            <person name="Sieber C.M."/>
            <person name="Novak O."/>
            <person name="Pencik A."/>
            <person name="Tarkowska D."/>
            <person name="Hromadova K."/>
            <person name="Freeman S."/>
            <person name="Maymon M."/>
            <person name="Elazar M."/>
            <person name="Youssef S.A."/>
            <person name="El-Shabrawy E.S.M."/>
            <person name="Shalaby A.B.A."/>
            <person name="Houterman P."/>
            <person name="Brock N.L."/>
            <person name="Burkhardt I."/>
            <person name="Tsavkelova E.A."/>
            <person name="Dickschat J.S."/>
            <person name="Galuszka P."/>
            <person name="Gueldener U."/>
            <person name="Tudzynski B."/>
        </authorList>
    </citation>
    <scope>NUCLEOTIDE SEQUENCE [LARGE SCALE GENOMIC DNA]</scope>
    <source>
        <strain evidence="4">MRC7560</strain>
    </source>
</reference>
<dbReference type="Proteomes" id="UP000184255">
    <property type="component" value="Unassembled WGS sequence"/>
</dbReference>